<gene>
    <name evidence="1" type="ORF">SAY86_021240</name>
</gene>
<keyword evidence="2" id="KW-1185">Reference proteome</keyword>
<dbReference type="Proteomes" id="UP001346149">
    <property type="component" value="Unassembled WGS sequence"/>
</dbReference>
<sequence length="87" mass="9550">MPRREVRAKIPSGATIRGYQVHRRCGEDDTTSSKGGTDMKAAQRRCSSCELHFGEGQFIGAHRSSGRGKGNLLRECQSSPRLALSRC</sequence>
<evidence type="ECO:0000313" key="1">
    <source>
        <dbReference type="EMBL" id="KAK4800753.1"/>
    </source>
</evidence>
<comment type="caution">
    <text evidence="1">The sequence shown here is derived from an EMBL/GenBank/DDBJ whole genome shotgun (WGS) entry which is preliminary data.</text>
</comment>
<reference evidence="1 2" key="1">
    <citation type="journal article" date="2023" name="Hortic Res">
        <title>Pangenome of water caltrop reveals structural variations and asymmetric subgenome divergence after allopolyploidization.</title>
        <authorList>
            <person name="Zhang X."/>
            <person name="Chen Y."/>
            <person name="Wang L."/>
            <person name="Yuan Y."/>
            <person name="Fang M."/>
            <person name="Shi L."/>
            <person name="Lu R."/>
            <person name="Comes H.P."/>
            <person name="Ma Y."/>
            <person name="Chen Y."/>
            <person name="Huang G."/>
            <person name="Zhou Y."/>
            <person name="Zheng Z."/>
            <person name="Qiu Y."/>
        </authorList>
    </citation>
    <scope>NUCLEOTIDE SEQUENCE [LARGE SCALE GENOMIC DNA]</scope>
    <source>
        <strain evidence="1">F231</strain>
    </source>
</reference>
<organism evidence="1 2">
    <name type="scientific">Trapa natans</name>
    <name type="common">Water chestnut</name>
    <dbReference type="NCBI Taxonomy" id="22666"/>
    <lineage>
        <taxon>Eukaryota</taxon>
        <taxon>Viridiplantae</taxon>
        <taxon>Streptophyta</taxon>
        <taxon>Embryophyta</taxon>
        <taxon>Tracheophyta</taxon>
        <taxon>Spermatophyta</taxon>
        <taxon>Magnoliopsida</taxon>
        <taxon>eudicotyledons</taxon>
        <taxon>Gunneridae</taxon>
        <taxon>Pentapetalae</taxon>
        <taxon>rosids</taxon>
        <taxon>malvids</taxon>
        <taxon>Myrtales</taxon>
        <taxon>Lythraceae</taxon>
        <taxon>Trapa</taxon>
    </lineage>
</organism>
<dbReference type="AlphaFoldDB" id="A0AAN7MYR6"/>
<evidence type="ECO:0000313" key="2">
    <source>
        <dbReference type="Proteomes" id="UP001346149"/>
    </source>
</evidence>
<dbReference type="EMBL" id="JAXQNO010000003">
    <property type="protein sequence ID" value="KAK4800753.1"/>
    <property type="molecule type" value="Genomic_DNA"/>
</dbReference>
<name>A0AAN7MYR6_TRANT</name>
<proteinExistence type="predicted"/>
<accession>A0AAN7MYR6</accession>
<protein>
    <submittedName>
        <fullName evidence="1">Uncharacterized protein</fullName>
    </submittedName>
</protein>